<evidence type="ECO:0000256" key="1">
    <source>
        <dbReference type="ARBA" id="ARBA00004571"/>
    </source>
</evidence>
<reference evidence="14 15" key="1">
    <citation type="submission" date="2020-01" db="EMBL/GenBank/DDBJ databases">
        <title>Sphingomonas sp. C33 whole genome sequece.</title>
        <authorList>
            <person name="Park C."/>
        </authorList>
    </citation>
    <scope>NUCLEOTIDE SEQUENCE [LARGE SCALE GENOMIC DNA]</scope>
    <source>
        <strain evidence="14 15">C33</strain>
    </source>
</reference>
<keyword evidence="6 11" id="KW-0798">TonB box</keyword>
<evidence type="ECO:0000256" key="3">
    <source>
        <dbReference type="ARBA" id="ARBA00022452"/>
    </source>
</evidence>
<comment type="subcellular location">
    <subcellularLocation>
        <location evidence="1 9">Cell outer membrane</location>
        <topology evidence="1 9">Multi-pass membrane protein</topology>
    </subcellularLocation>
</comment>
<evidence type="ECO:0000259" key="13">
    <source>
        <dbReference type="Pfam" id="PF07715"/>
    </source>
</evidence>
<keyword evidence="14" id="KW-0675">Receptor</keyword>
<keyword evidence="3 9" id="KW-1134">Transmembrane beta strand</keyword>
<dbReference type="Pfam" id="PF07715">
    <property type="entry name" value="Plug"/>
    <property type="match status" value="1"/>
</dbReference>
<dbReference type="Proteomes" id="UP000464468">
    <property type="component" value="Chromosome"/>
</dbReference>
<feature type="domain" description="TonB-dependent receptor plug" evidence="13">
    <location>
        <begin position="1"/>
        <end position="60"/>
    </location>
</feature>
<keyword evidence="5" id="KW-0732">Signal</keyword>
<evidence type="ECO:0000313" key="15">
    <source>
        <dbReference type="Proteomes" id="UP000464468"/>
    </source>
</evidence>
<accession>A0A7Z2SAH0</accession>
<protein>
    <submittedName>
        <fullName evidence="14">TonB-dependent receptor</fullName>
    </submittedName>
</protein>
<evidence type="ECO:0000256" key="4">
    <source>
        <dbReference type="ARBA" id="ARBA00022692"/>
    </source>
</evidence>
<dbReference type="GO" id="GO:0009279">
    <property type="term" value="C:cell outer membrane"/>
    <property type="evidence" value="ECO:0007669"/>
    <property type="project" value="UniProtKB-SubCell"/>
</dbReference>
<evidence type="ECO:0000313" key="14">
    <source>
        <dbReference type="EMBL" id="QHL91844.1"/>
    </source>
</evidence>
<organism evidence="14 15">
    <name type="scientific">Sphingomonas changnyeongensis</name>
    <dbReference type="NCBI Taxonomy" id="2698679"/>
    <lineage>
        <taxon>Bacteria</taxon>
        <taxon>Pseudomonadati</taxon>
        <taxon>Pseudomonadota</taxon>
        <taxon>Alphaproteobacteria</taxon>
        <taxon>Sphingomonadales</taxon>
        <taxon>Sphingomonadaceae</taxon>
        <taxon>Sphingomonas</taxon>
    </lineage>
</organism>
<sequence>MRQLGSNRTLVLVDGYRHVSGVAGAQTVDVSTIPNALIDRIDVLTGGASAVYGADAVTGVVNYILKKDFEGIALDAQAGISSRGDGESYRIEGTYGRNFADGRGNITLSLGYTDEQEILFGDRSFTRDNGRGNNSTVYSNPLKRFQKGDIDASSMPNFASYFRVGGPGPRASRIAFGPSIPTAADFARLFPGRTPTAAETALMARAAEAPNFVIGRAPVFAISSNAGLLFRADFARFQTDLNNNGIADCNESYVGWTGFGGGGCYVTTPNGGVKIFEDGIISTSQNQFGGDGAVERTNESSLIPGSQRFYANLRTNYEFSDAAELFVDAKFARNVSVSRNNYNTFYDSLLIFPDNPFVPAALQGEADDAGGLRVSRDFTDLGPNTQRAVRQTYRLVAGLRGEMTDHLRYEFVANYGRTDNSVTQSNSVRYDRLFAAIDVVRGPNGQPICRSDISSVPHPGSETFPVIAPGFFTFRPGDGQCRPANILRGAQSISQEAVDFITTPTTDRFRIEQTVITASLTGDTGAFLNLPGGAVQFAAGAEFRREKSRSRFSDLELGLLPEGSPAGPAGTFIGDISSNLQLIFDPSTRTQNTGGAFDVFELFGEVSLPILNDKPFFHELSLGAAGRYADYSTVGGAFTWNVNGTWAPVPDIRFRGTYAVAIRAPNIAELFNPAQGATFRPADPCDLVNQDDTPNRLQNCIAAATALGIPNAAQFLSTYTDPLSARFPGSVSGNPDLTEEEATTWTVGAVVQPRFVPGLTLSGDYYSIRIDNAIAAPTAQDIVNTCYDNAGFPNQFCALFERNGPSAGPATFGFRFLRQTQLNFVGIETSGVDFSVNYAFSIANDWKFNLGVNGNWTEKVNRFFDPTDRTLVNPALGELSVPEWSGVGTIALNYKRLTLGYNLQFIQSTAVASVIDIERIETEFGPAGLAPDYWIHGLSVNYELTDKINLYGGVNNLTDKQPYLSSSAYPVSGIGRFFFLGARARF</sequence>
<dbReference type="Pfam" id="PF00593">
    <property type="entry name" value="TonB_dep_Rec_b-barrel"/>
    <property type="match status" value="1"/>
</dbReference>
<evidence type="ECO:0000256" key="9">
    <source>
        <dbReference type="PROSITE-ProRule" id="PRU01360"/>
    </source>
</evidence>
<dbReference type="PROSITE" id="PS52016">
    <property type="entry name" value="TONB_DEPENDENT_REC_3"/>
    <property type="match status" value="1"/>
</dbReference>
<keyword evidence="4 9" id="KW-0812">Transmembrane</keyword>
<dbReference type="PROSITE" id="PS01156">
    <property type="entry name" value="TONB_DEPENDENT_REC_2"/>
    <property type="match status" value="1"/>
</dbReference>
<dbReference type="PANTHER" id="PTHR47234:SF2">
    <property type="entry name" value="TONB-DEPENDENT RECEPTOR"/>
    <property type="match status" value="1"/>
</dbReference>
<dbReference type="EMBL" id="CP047895">
    <property type="protein sequence ID" value="QHL91844.1"/>
    <property type="molecule type" value="Genomic_DNA"/>
</dbReference>
<keyword evidence="8 9" id="KW-0998">Cell outer membrane</keyword>
<dbReference type="InterPro" id="IPR036942">
    <property type="entry name" value="Beta-barrel_TonB_sf"/>
</dbReference>
<evidence type="ECO:0000256" key="11">
    <source>
        <dbReference type="RuleBase" id="RU003357"/>
    </source>
</evidence>
<evidence type="ECO:0000256" key="5">
    <source>
        <dbReference type="ARBA" id="ARBA00022729"/>
    </source>
</evidence>
<comment type="similarity">
    <text evidence="9 11">Belongs to the TonB-dependent receptor family.</text>
</comment>
<keyword evidence="7 9" id="KW-0472">Membrane</keyword>
<dbReference type="InterPro" id="IPR012910">
    <property type="entry name" value="Plug_dom"/>
</dbReference>
<feature type="short sequence motif" description="TonB C-terminal box" evidence="10">
    <location>
        <begin position="969"/>
        <end position="986"/>
    </location>
</feature>
<evidence type="ECO:0000256" key="7">
    <source>
        <dbReference type="ARBA" id="ARBA00023136"/>
    </source>
</evidence>
<proteinExistence type="inferred from homology"/>
<evidence type="ECO:0000256" key="2">
    <source>
        <dbReference type="ARBA" id="ARBA00022448"/>
    </source>
</evidence>
<dbReference type="Gene3D" id="2.170.130.10">
    <property type="entry name" value="TonB-dependent receptor, plug domain"/>
    <property type="match status" value="1"/>
</dbReference>
<dbReference type="InterPro" id="IPR010917">
    <property type="entry name" value="TonB_rcpt_CS"/>
</dbReference>
<evidence type="ECO:0000259" key="12">
    <source>
        <dbReference type="Pfam" id="PF00593"/>
    </source>
</evidence>
<dbReference type="AlphaFoldDB" id="A0A7Z2SAH0"/>
<dbReference type="InterPro" id="IPR037066">
    <property type="entry name" value="Plug_dom_sf"/>
</dbReference>
<gene>
    <name evidence="14" type="ORF">GVO57_06905</name>
</gene>
<dbReference type="KEGG" id="schy:GVO57_06905"/>
<evidence type="ECO:0000256" key="8">
    <source>
        <dbReference type="ARBA" id="ARBA00023237"/>
    </source>
</evidence>
<feature type="domain" description="TonB-dependent receptor-like beta-barrel" evidence="12">
    <location>
        <begin position="502"/>
        <end position="957"/>
    </location>
</feature>
<name>A0A7Z2SAH0_9SPHN</name>
<dbReference type="PANTHER" id="PTHR47234">
    <property type="match status" value="1"/>
</dbReference>
<dbReference type="Gene3D" id="2.40.170.20">
    <property type="entry name" value="TonB-dependent receptor, beta-barrel domain"/>
    <property type="match status" value="1"/>
</dbReference>
<keyword evidence="2 9" id="KW-0813">Transport</keyword>
<dbReference type="InterPro" id="IPR000531">
    <property type="entry name" value="Beta-barrel_TonB"/>
</dbReference>
<dbReference type="InterPro" id="IPR039426">
    <property type="entry name" value="TonB-dep_rcpt-like"/>
</dbReference>
<evidence type="ECO:0000256" key="10">
    <source>
        <dbReference type="PROSITE-ProRule" id="PRU10144"/>
    </source>
</evidence>
<keyword evidence="15" id="KW-1185">Reference proteome</keyword>
<dbReference type="SUPFAM" id="SSF56935">
    <property type="entry name" value="Porins"/>
    <property type="match status" value="1"/>
</dbReference>
<evidence type="ECO:0000256" key="6">
    <source>
        <dbReference type="ARBA" id="ARBA00023077"/>
    </source>
</evidence>